<dbReference type="InterPro" id="IPR052977">
    <property type="entry name" value="Polyferredoxin-like_ET"/>
</dbReference>
<sequence length="716" mass="82573">MTNSPEPETYAVRSENAVRRKSSSGGSFTLLARSVLDKGGVVCGVVMNEKFQVFHTFARNEKELEPMRRSKYVESNLGDIFPRIRELLDEKKKVLFTGTPCQVAGLKAYLGKNREGLFTADLMCHGATSSMVFHRYLEETYGIENVRIYYFRTKKYGYNGTTSVAVMKNGRSYMCSDDQDPFVKGSYRSLFLRRSCEDCKFASLPRQGDLTIGDFWGLRAYDKELHSELGTSLVLVNNDRGKELLEDALKDAGFVKKLPFEAAKKNRFREKMHVHSQRDRFFEMLQYTSMHKAVEYCTEGRYDVGMLGVWFGCNYGSVATYYGLMKQLQGLGLSVLMIDKPGYTDEDRELSGENHSRIFANAHFHVSRKYALSEMHLLNHKCDSFVIGSDQVWNYGICRNFGRSFLMDFVRDEKKKVAVAVSFGHEKDFRPERERLVSAEYLKRFDAISVRETSAVDILEKTFGVSSVRVLDPVFSTDRSVYDAIAEESSRRETEPYLLTYILDPTPEKKEAIRFLSEKLGLRAVHILDGTPWNYESNKEKMGMDGILENVKFQDWIYYFKNSSYVLTDSCHGVSFALIYHKPFAGIGNCHRGMERFHSLTHLFQVEDRVVTDPLEITKSDRFLKPVDYDKVAEIMEKEKEISSRWLRDAMFKEKESHTSQTYAAQITPVRKEDIRIVAQRVQAPPQPLWKKIFSRLPESVQKGIKEKAGKYRQKR</sequence>
<dbReference type="GO" id="GO:0016740">
    <property type="term" value="F:transferase activity"/>
    <property type="evidence" value="ECO:0007669"/>
    <property type="project" value="UniProtKB-KW"/>
</dbReference>
<dbReference type="AlphaFoldDB" id="A0A564VBP1"/>
<evidence type="ECO:0000259" key="2">
    <source>
        <dbReference type="Pfam" id="PF04422"/>
    </source>
</evidence>
<keyword evidence="4" id="KW-0808">Transferase</keyword>
<dbReference type="EMBL" id="CABHNW010000004">
    <property type="protein sequence ID" value="VUX29828.1"/>
    <property type="molecule type" value="Genomic_DNA"/>
</dbReference>
<dbReference type="Proteomes" id="UP000408482">
    <property type="component" value="Unassembled WGS sequence"/>
</dbReference>
<evidence type="ECO:0000313" key="4">
    <source>
        <dbReference type="EMBL" id="VUX29828.1"/>
    </source>
</evidence>
<dbReference type="Pfam" id="PF04230">
    <property type="entry name" value="PS_pyruv_trans"/>
    <property type="match status" value="1"/>
</dbReference>
<dbReference type="InterPro" id="IPR007516">
    <property type="entry name" value="Co_F420_Hydgase/DH_bsu_N"/>
</dbReference>
<protein>
    <submittedName>
        <fullName evidence="4">Polysaccharide pyruvyl transferase</fullName>
    </submittedName>
</protein>
<keyword evidence="5" id="KW-1185">Reference proteome</keyword>
<proteinExistence type="predicted"/>
<evidence type="ECO:0000259" key="1">
    <source>
        <dbReference type="Pfam" id="PF04230"/>
    </source>
</evidence>
<name>A0A564VBP1_9FIRM</name>
<gene>
    <name evidence="4" type="ORF">RSSSTS7063_01980</name>
</gene>
<dbReference type="Pfam" id="PF04422">
    <property type="entry name" value="FrhB_FdhB_N"/>
    <property type="match status" value="1"/>
</dbReference>
<dbReference type="InterPro" id="IPR007345">
    <property type="entry name" value="Polysacch_pyruvyl_Trfase"/>
</dbReference>
<reference evidence="4 5" key="1">
    <citation type="submission" date="2019-07" db="EMBL/GenBank/DDBJ databases">
        <authorList>
            <person name="Hibberd C M."/>
            <person name="Gehrig L. J."/>
            <person name="Chang H.-W."/>
            <person name="Venkatesh S."/>
        </authorList>
    </citation>
    <scope>NUCLEOTIDE SEQUENCE [LARGE SCALE GENOMIC DNA]</scope>
    <source>
        <strain evidence="4">Blautia_luti_SSTS_Bg7063</strain>
    </source>
</reference>
<dbReference type="PANTHER" id="PTHR43193:SF2">
    <property type="entry name" value="POLYFERREDOXIN PROTEIN FWDF"/>
    <property type="match status" value="1"/>
</dbReference>
<dbReference type="Pfam" id="PF04432">
    <property type="entry name" value="FrhB_FdhB_C"/>
    <property type="match status" value="1"/>
</dbReference>
<evidence type="ECO:0000313" key="5">
    <source>
        <dbReference type="Proteomes" id="UP000408482"/>
    </source>
</evidence>
<feature type="domain" description="Coenzyme F420 hydrogenase/dehydrogenase beta subunit C-terminal" evidence="3">
    <location>
        <begin position="92"/>
        <end position="251"/>
    </location>
</feature>
<organism evidence="4 5">
    <name type="scientific">Blautia luti</name>
    <dbReference type="NCBI Taxonomy" id="89014"/>
    <lineage>
        <taxon>Bacteria</taxon>
        <taxon>Bacillati</taxon>
        <taxon>Bacillota</taxon>
        <taxon>Clostridia</taxon>
        <taxon>Lachnospirales</taxon>
        <taxon>Lachnospiraceae</taxon>
        <taxon>Blautia</taxon>
    </lineage>
</organism>
<feature type="domain" description="Polysaccharide pyruvyl transferase" evidence="1">
    <location>
        <begin position="314"/>
        <end position="591"/>
    </location>
</feature>
<dbReference type="InterPro" id="IPR007525">
    <property type="entry name" value="FrhB_FdhB_C"/>
</dbReference>
<accession>A0A564VBP1</accession>
<evidence type="ECO:0000259" key="3">
    <source>
        <dbReference type="Pfam" id="PF04432"/>
    </source>
</evidence>
<feature type="domain" description="Coenzyme F420 hydrogenase/dehydrogenase beta subunit N-terminal" evidence="2">
    <location>
        <begin position="10"/>
        <end position="75"/>
    </location>
</feature>
<dbReference type="PANTHER" id="PTHR43193">
    <property type="match status" value="1"/>
</dbReference>